<dbReference type="GO" id="GO:0008170">
    <property type="term" value="F:N-methyltransferase activity"/>
    <property type="evidence" value="ECO:0007669"/>
    <property type="project" value="UniProtKB-ARBA"/>
</dbReference>
<dbReference type="AlphaFoldDB" id="A0A1F6V4U4"/>
<dbReference type="PROSITE" id="PS00092">
    <property type="entry name" value="N6_MTASE"/>
    <property type="match status" value="1"/>
</dbReference>
<comment type="caution">
    <text evidence="6">The sequence shown here is derived from an EMBL/GenBank/DDBJ whole genome shotgun (WGS) entry which is preliminary data.</text>
</comment>
<dbReference type="NCBIfam" id="TIGR00537">
    <property type="entry name" value="hemK_rel_arch"/>
    <property type="match status" value="1"/>
</dbReference>
<dbReference type="SUPFAM" id="SSF53335">
    <property type="entry name" value="S-adenosyl-L-methionine-dependent methyltransferases"/>
    <property type="match status" value="1"/>
</dbReference>
<dbReference type="PANTHER" id="PTHR45875:SF1">
    <property type="entry name" value="METHYLTRANSFERASE N6AMT1"/>
    <property type="match status" value="1"/>
</dbReference>
<dbReference type="EMBL" id="MFTJ01000051">
    <property type="protein sequence ID" value="OGI64464.1"/>
    <property type="molecule type" value="Genomic_DNA"/>
</dbReference>
<gene>
    <name evidence="6" type="ORF">A2642_02910</name>
</gene>
<evidence type="ECO:0000313" key="6">
    <source>
        <dbReference type="EMBL" id="OGI64464.1"/>
    </source>
</evidence>
<dbReference type="GO" id="GO:0008757">
    <property type="term" value="F:S-adenosylmethionine-dependent methyltransferase activity"/>
    <property type="evidence" value="ECO:0007669"/>
    <property type="project" value="TreeGrafter"/>
</dbReference>
<sequence length="414" mass="48288">MTIYEPAEDSYMLQCYVREYALGRVLDMGTGSGILALDAMRNPNVREVVAVDINEEAVEELRAKVKQEKIRKVKVVQGDLFEHVEGCFNLILFNPPYLPQDTIGEGKAKRVLEDAALYGGKKGWEVAERFFLDVSKYLFIDSVVLFLFSSLTDKAKIEEILAHTLLEWRELERKKMAHEELYVYEVKKSLLLRELEKQAINRVHYFTKGSRGFIYTGRQNTSVHIKKMIPLTIQYQKVAIKIKNIESKAEGSIRNEGLWLERLNQERIGPQLIKAGEVDGKEYVIYQFVEGKEILEWIDGAQKEVIEKILRDVLEQCFRLDQLGVSKEEMHHPIKHILVTEKNRAFLIDFERTRLTDKPQNVTQFVEFICRIKEQLVKKGVRVDVERLRGLAKEYKSGRSLERYQRLDRELFVT</sequence>
<feature type="domain" description="Methyltransferase small" evidence="5">
    <location>
        <begin position="21"/>
        <end position="118"/>
    </location>
</feature>
<reference evidence="6 7" key="1">
    <citation type="journal article" date="2016" name="Nat. Commun.">
        <title>Thousands of microbial genomes shed light on interconnected biogeochemical processes in an aquifer system.</title>
        <authorList>
            <person name="Anantharaman K."/>
            <person name="Brown C.T."/>
            <person name="Hug L.A."/>
            <person name="Sharon I."/>
            <person name="Castelle C.J."/>
            <person name="Probst A.J."/>
            <person name="Thomas B.C."/>
            <person name="Singh A."/>
            <person name="Wilkins M.J."/>
            <person name="Karaoz U."/>
            <person name="Brodie E.L."/>
            <person name="Williams K.H."/>
            <person name="Hubbard S.S."/>
            <person name="Banfield J.F."/>
        </authorList>
    </citation>
    <scope>NUCLEOTIDE SEQUENCE [LARGE SCALE GENOMIC DNA]</scope>
</reference>
<keyword evidence="3" id="KW-0808">Transferase</keyword>
<evidence type="ECO:0000256" key="4">
    <source>
        <dbReference type="ARBA" id="ARBA00022691"/>
    </source>
</evidence>
<dbReference type="GO" id="GO:0032259">
    <property type="term" value="P:methylation"/>
    <property type="evidence" value="ECO:0007669"/>
    <property type="project" value="UniProtKB-KW"/>
</dbReference>
<dbReference type="GO" id="GO:0008276">
    <property type="term" value="F:protein methyltransferase activity"/>
    <property type="evidence" value="ECO:0007669"/>
    <property type="project" value="TreeGrafter"/>
</dbReference>
<evidence type="ECO:0000256" key="2">
    <source>
        <dbReference type="ARBA" id="ARBA00022603"/>
    </source>
</evidence>
<organism evidence="6 7">
    <name type="scientific">Candidatus Nomurabacteria bacterium RIFCSPHIGHO2_01_FULL_39_10</name>
    <dbReference type="NCBI Taxonomy" id="1801733"/>
    <lineage>
        <taxon>Bacteria</taxon>
        <taxon>Candidatus Nomuraibacteriota</taxon>
    </lineage>
</organism>
<evidence type="ECO:0000256" key="3">
    <source>
        <dbReference type="ARBA" id="ARBA00022679"/>
    </source>
</evidence>
<dbReference type="Proteomes" id="UP000178700">
    <property type="component" value="Unassembled WGS sequence"/>
</dbReference>
<protein>
    <recommendedName>
        <fullName evidence="5">Methyltransferase small domain-containing protein</fullName>
    </recommendedName>
</protein>
<dbReference type="CDD" id="cd02440">
    <property type="entry name" value="AdoMet_MTases"/>
    <property type="match status" value="1"/>
</dbReference>
<dbReference type="PANTHER" id="PTHR45875">
    <property type="entry name" value="METHYLTRANSFERASE N6AMT1"/>
    <property type="match status" value="1"/>
</dbReference>
<dbReference type="GO" id="GO:0035657">
    <property type="term" value="C:eRF1 methyltransferase complex"/>
    <property type="evidence" value="ECO:0007669"/>
    <property type="project" value="TreeGrafter"/>
</dbReference>
<dbReference type="Gene3D" id="3.40.50.150">
    <property type="entry name" value="Vaccinia Virus protein VP39"/>
    <property type="match status" value="1"/>
</dbReference>
<proteinExistence type="inferred from homology"/>
<accession>A0A1F6V4U4</accession>
<dbReference type="InterPro" id="IPR004557">
    <property type="entry name" value="PrmC-related"/>
</dbReference>
<dbReference type="Gene3D" id="1.10.510.10">
    <property type="entry name" value="Transferase(Phosphotransferase) domain 1"/>
    <property type="match status" value="1"/>
</dbReference>
<dbReference type="InterPro" id="IPR002052">
    <property type="entry name" value="DNA_methylase_N6_adenine_CS"/>
</dbReference>
<dbReference type="InterPro" id="IPR011009">
    <property type="entry name" value="Kinase-like_dom_sf"/>
</dbReference>
<keyword evidence="2" id="KW-0489">Methyltransferase</keyword>
<dbReference type="Pfam" id="PF05175">
    <property type="entry name" value="MTS"/>
    <property type="match status" value="1"/>
</dbReference>
<dbReference type="InterPro" id="IPR029063">
    <property type="entry name" value="SAM-dependent_MTases_sf"/>
</dbReference>
<dbReference type="InterPro" id="IPR052190">
    <property type="entry name" value="Euk-Arch_PrmC-MTase"/>
</dbReference>
<comment type="similarity">
    <text evidence="1">Belongs to the eukaryotic/archaeal PrmC-related family.</text>
</comment>
<name>A0A1F6V4U4_9BACT</name>
<keyword evidence="4" id="KW-0949">S-adenosyl-L-methionine</keyword>
<evidence type="ECO:0000259" key="5">
    <source>
        <dbReference type="Pfam" id="PF05175"/>
    </source>
</evidence>
<evidence type="ECO:0000313" key="7">
    <source>
        <dbReference type="Proteomes" id="UP000178700"/>
    </source>
</evidence>
<evidence type="ECO:0000256" key="1">
    <source>
        <dbReference type="ARBA" id="ARBA00006149"/>
    </source>
</evidence>
<dbReference type="GO" id="GO:0003676">
    <property type="term" value="F:nucleic acid binding"/>
    <property type="evidence" value="ECO:0007669"/>
    <property type="project" value="InterPro"/>
</dbReference>
<dbReference type="InterPro" id="IPR007848">
    <property type="entry name" value="Small_mtfrase_dom"/>
</dbReference>
<dbReference type="SUPFAM" id="SSF56112">
    <property type="entry name" value="Protein kinase-like (PK-like)"/>
    <property type="match status" value="1"/>
</dbReference>